<dbReference type="EMBL" id="CP116805">
    <property type="protein sequence ID" value="WCL53754.1"/>
    <property type="molecule type" value="Genomic_DNA"/>
</dbReference>
<reference evidence="1" key="1">
    <citation type="submission" date="2023-01" db="EMBL/GenBank/DDBJ databases">
        <title>The genome sequence of Kordiimonadaceae bacterium 6D33.</title>
        <authorList>
            <person name="Liu Y."/>
        </authorList>
    </citation>
    <scope>NUCLEOTIDE SEQUENCE</scope>
    <source>
        <strain evidence="1">6D33</strain>
    </source>
</reference>
<evidence type="ECO:0000313" key="2">
    <source>
        <dbReference type="Proteomes" id="UP001217500"/>
    </source>
</evidence>
<accession>A0AAE9XVK4</accession>
<gene>
    <name evidence="1" type="ORF">PH603_14535</name>
</gene>
<dbReference type="Proteomes" id="UP001217500">
    <property type="component" value="Chromosome"/>
</dbReference>
<sequence>MALPSALDEIIGIWRALPRKAGALLPCRRALNPRDLARALPRVALMQRRDRYDIQVGIVETPFDAHWSEGMAGFNAFDIADSDMRENIARFCDAILSQPAGAWVEEKVEAMGGGEATVSTLYLPLTDRQDRATYIMGCSVSDRPAAHRSLREKLVPTPSAIAAVRFFDIGQGKPSVAFEPMTRIRGTGLKERFMDPATVEASL</sequence>
<dbReference type="KEGG" id="gso:PH603_14535"/>
<proteinExistence type="predicted"/>
<keyword evidence="2" id="KW-1185">Reference proteome</keyword>
<name>A0AAE9XVK4_9PROT</name>
<dbReference type="Pfam" id="PF07310">
    <property type="entry name" value="PAS_5"/>
    <property type="match status" value="1"/>
</dbReference>
<dbReference type="InterPro" id="IPR009922">
    <property type="entry name" value="DUF1457"/>
</dbReference>
<protein>
    <submittedName>
        <fullName evidence="1">PAS domain-containing protein</fullName>
    </submittedName>
</protein>
<organism evidence="1 2">
    <name type="scientific">Gimibacter soli</name>
    <dbReference type="NCBI Taxonomy" id="3024400"/>
    <lineage>
        <taxon>Bacteria</taxon>
        <taxon>Pseudomonadati</taxon>
        <taxon>Pseudomonadota</taxon>
        <taxon>Alphaproteobacteria</taxon>
        <taxon>Kordiimonadales</taxon>
        <taxon>Temperatibacteraceae</taxon>
        <taxon>Gimibacter</taxon>
    </lineage>
</organism>
<dbReference type="RefSeq" id="WP_289503330.1">
    <property type="nucleotide sequence ID" value="NZ_CP116805.1"/>
</dbReference>
<dbReference type="AlphaFoldDB" id="A0AAE9XVK4"/>
<evidence type="ECO:0000313" key="1">
    <source>
        <dbReference type="EMBL" id="WCL53754.1"/>
    </source>
</evidence>